<name>B9TLM6_RICCO</name>
<proteinExistence type="predicted"/>
<organism evidence="1 2">
    <name type="scientific">Ricinus communis</name>
    <name type="common">Castor bean</name>
    <dbReference type="NCBI Taxonomy" id="3988"/>
    <lineage>
        <taxon>Eukaryota</taxon>
        <taxon>Viridiplantae</taxon>
        <taxon>Streptophyta</taxon>
        <taxon>Embryophyta</taxon>
        <taxon>Tracheophyta</taxon>
        <taxon>Spermatophyta</taxon>
        <taxon>Magnoliopsida</taxon>
        <taxon>eudicotyledons</taxon>
        <taxon>Gunneridae</taxon>
        <taxon>Pentapetalae</taxon>
        <taxon>rosids</taxon>
        <taxon>fabids</taxon>
        <taxon>Malpighiales</taxon>
        <taxon>Euphorbiaceae</taxon>
        <taxon>Acalyphoideae</taxon>
        <taxon>Acalypheae</taxon>
        <taxon>Ricinus</taxon>
    </lineage>
</organism>
<dbReference type="Proteomes" id="UP000008311">
    <property type="component" value="Unassembled WGS sequence"/>
</dbReference>
<protein>
    <submittedName>
        <fullName evidence="1">Uncharacterized protein</fullName>
    </submittedName>
</protein>
<accession>B9TLM6</accession>
<evidence type="ECO:0000313" key="1">
    <source>
        <dbReference type="EMBL" id="EEF23239.1"/>
    </source>
</evidence>
<evidence type="ECO:0000313" key="2">
    <source>
        <dbReference type="Proteomes" id="UP000008311"/>
    </source>
</evidence>
<dbReference type="InParanoid" id="B9TLM6"/>
<gene>
    <name evidence="1" type="ORF">RCOM_1997030</name>
</gene>
<keyword evidence="2" id="KW-1185">Reference proteome</keyword>
<dbReference type="AlphaFoldDB" id="B9TLM6"/>
<sequence>MAIIRTVHADANWKLPDSRANHYPKKLAKPVPDRRIEREAGRFAATRTDGLAGLRLD</sequence>
<dbReference type="EMBL" id="EQ987142">
    <property type="protein sequence ID" value="EEF23239.1"/>
    <property type="molecule type" value="Genomic_DNA"/>
</dbReference>
<reference evidence="2" key="1">
    <citation type="journal article" date="2010" name="Nat. Biotechnol.">
        <title>Draft genome sequence of the oilseed species Ricinus communis.</title>
        <authorList>
            <person name="Chan A.P."/>
            <person name="Crabtree J."/>
            <person name="Zhao Q."/>
            <person name="Lorenzi H."/>
            <person name="Orvis J."/>
            <person name="Puiu D."/>
            <person name="Melake-Berhan A."/>
            <person name="Jones K.M."/>
            <person name="Redman J."/>
            <person name="Chen G."/>
            <person name="Cahoon E.B."/>
            <person name="Gedil M."/>
            <person name="Stanke M."/>
            <person name="Haas B.J."/>
            <person name="Wortman J.R."/>
            <person name="Fraser-Liggett C.M."/>
            <person name="Ravel J."/>
            <person name="Rabinowicz P.D."/>
        </authorList>
    </citation>
    <scope>NUCLEOTIDE SEQUENCE [LARGE SCALE GENOMIC DNA]</scope>
    <source>
        <strain evidence="2">cv. Hale</strain>
    </source>
</reference>